<evidence type="ECO:0000313" key="1">
    <source>
        <dbReference type="EMBL" id="HCO22829.1"/>
    </source>
</evidence>
<accession>A0A3D3R240</accession>
<organism evidence="1 2">
    <name type="scientific">Gimesia maris</name>
    <dbReference type="NCBI Taxonomy" id="122"/>
    <lineage>
        <taxon>Bacteria</taxon>
        <taxon>Pseudomonadati</taxon>
        <taxon>Planctomycetota</taxon>
        <taxon>Planctomycetia</taxon>
        <taxon>Planctomycetales</taxon>
        <taxon>Planctomycetaceae</taxon>
        <taxon>Gimesia</taxon>
    </lineage>
</organism>
<dbReference type="Proteomes" id="UP000263642">
    <property type="component" value="Unassembled WGS sequence"/>
</dbReference>
<gene>
    <name evidence="1" type="ORF">DIT97_07145</name>
</gene>
<proteinExistence type="predicted"/>
<dbReference type="EMBL" id="DQAY01000045">
    <property type="protein sequence ID" value="HCO22829.1"/>
    <property type="molecule type" value="Genomic_DNA"/>
</dbReference>
<sequence length="69" mass="7558">MLSGSFPACKPRSPCFGNGVNFCTEHVKLGSSSSTFLTGYQPCEVACDDDDAPWNIRYGPDLWHAERTS</sequence>
<dbReference type="AlphaFoldDB" id="A0A3D3R240"/>
<name>A0A3D3R240_9PLAN</name>
<reference evidence="1 2" key="1">
    <citation type="journal article" date="2018" name="Nat. Biotechnol.">
        <title>A standardized bacterial taxonomy based on genome phylogeny substantially revises the tree of life.</title>
        <authorList>
            <person name="Parks D.H."/>
            <person name="Chuvochina M."/>
            <person name="Waite D.W."/>
            <person name="Rinke C."/>
            <person name="Skarshewski A."/>
            <person name="Chaumeil P.A."/>
            <person name="Hugenholtz P."/>
        </authorList>
    </citation>
    <scope>NUCLEOTIDE SEQUENCE [LARGE SCALE GENOMIC DNA]</scope>
    <source>
        <strain evidence="1">UBA9375</strain>
    </source>
</reference>
<comment type="caution">
    <text evidence="1">The sequence shown here is derived from an EMBL/GenBank/DDBJ whole genome shotgun (WGS) entry which is preliminary data.</text>
</comment>
<evidence type="ECO:0000313" key="2">
    <source>
        <dbReference type="Proteomes" id="UP000263642"/>
    </source>
</evidence>
<protein>
    <submittedName>
        <fullName evidence="1">Uncharacterized protein</fullName>
    </submittedName>
</protein>